<evidence type="ECO:0000313" key="2">
    <source>
        <dbReference type="Proteomes" id="UP001148838"/>
    </source>
</evidence>
<reference evidence="1 2" key="1">
    <citation type="journal article" date="2022" name="Allergy">
        <title>Genome assembly and annotation of Periplaneta americana reveal a comprehensive cockroach allergen profile.</title>
        <authorList>
            <person name="Wang L."/>
            <person name="Xiong Q."/>
            <person name="Saelim N."/>
            <person name="Wang L."/>
            <person name="Nong W."/>
            <person name="Wan A.T."/>
            <person name="Shi M."/>
            <person name="Liu X."/>
            <person name="Cao Q."/>
            <person name="Hui J.H.L."/>
            <person name="Sookrung N."/>
            <person name="Leung T.F."/>
            <person name="Tungtrongchitr A."/>
            <person name="Tsui S.K.W."/>
        </authorList>
    </citation>
    <scope>NUCLEOTIDE SEQUENCE [LARGE SCALE GENOMIC DNA]</scope>
    <source>
        <strain evidence="1">PWHHKU_190912</strain>
    </source>
</reference>
<protein>
    <submittedName>
        <fullName evidence="1">Uncharacterized protein</fullName>
    </submittedName>
</protein>
<sequence>MDDFAAESGSERSRLDAILGEDKKILNSIAGLVLCTFVFRVLCKHGQTSTGGDSLVRDIDIGYNWSLFFEDANSHEVTVTSDRYISIVTEFFFSIVTSSKYSHRWNLVSTRRGDITYGSEFDGDFTNRVWT</sequence>
<keyword evidence="2" id="KW-1185">Reference proteome</keyword>
<dbReference type="EMBL" id="JAJSOF020000019">
    <property type="protein sequence ID" value="KAJ4438133.1"/>
    <property type="molecule type" value="Genomic_DNA"/>
</dbReference>
<name>A0ABQ8SVA3_PERAM</name>
<evidence type="ECO:0000313" key="1">
    <source>
        <dbReference type="EMBL" id="KAJ4438133.1"/>
    </source>
</evidence>
<comment type="caution">
    <text evidence="1">The sequence shown here is derived from an EMBL/GenBank/DDBJ whole genome shotgun (WGS) entry which is preliminary data.</text>
</comment>
<organism evidence="1 2">
    <name type="scientific">Periplaneta americana</name>
    <name type="common">American cockroach</name>
    <name type="synonym">Blatta americana</name>
    <dbReference type="NCBI Taxonomy" id="6978"/>
    <lineage>
        <taxon>Eukaryota</taxon>
        <taxon>Metazoa</taxon>
        <taxon>Ecdysozoa</taxon>
        <taxon>Arthropoda</taxon>
        <taxon>Hexapoda</taxon>
        <taxon>Insecta</taxon>
        <taxon>Pterygota</taxon>
        <taxon>Neoptera</taxon>
        <taxon>Polyneoptera</taxon>
        <taxon>Dictyoptera</taxon>
        <taxon>Blattodea</taxon>
        <taxon>Blattoidea</taxon>
        <taxon>Blattidae</taxon>
        <taxon>Blattinae</taxon>
        <taxon>Periplaneta</taxon>
    </lineage>
</organism>
<proteinExistence type="predicted"/>
<gene>
    <name evidence="1" type="ORF">ANN_14072</name>
</gene>
<accession>A0ABQ8SVA3</accession>
<dbReference type="Proteomes" id="UP001148838">
    <property type="component" value="Unassembled WGS sequence"/>
</dbReference>